<sequence length="169" mass="18555">MHKDAPASRKRQPNGPARLDRLADPLLKPIVAKAGFGSAAILMHWRDIVGPELAERSRPEKITWPRQNEEAPRPATLVVRAEGGDALEIQHMTRQIVDRVNAFLGWPAVAKVKVRQAPVGERSRAHKVEPRLEGASGGAETPDLSQIADPELREALARLARQVRPDTSA</sequence>
<dbReference type="eggNOG" id="COG5389">
    <property type="taxonomic scope" value="Bacteria"/>
</dbReference>
<reference evidence="2 3" key="1">
    <citation type="journal article" date="2014" name="Genome Announc.">
        <title>Draft Genome Sequence of Lutibaculum baratangense Strain AMV1T, Isolated from a Mud Volcano in Andamans, India.</title>
        <authorList>
            <person name="Singh A."/>
            <person name="Sreenivas A."/>
            <person name="Sathyanarayana Reddy G."/>
            <person name="Pinnaka A.K."/>
            <person name="Shivaji S."/>
        </authorList>
    </citation>
    <scope>NUCLEOTIDE SEQUENCE [LARGE SCALE GENOMIC DNA]</scope>
    <source>
        <strain evidence="2 3">AMV1</strain>
    </source>
</reference>
<dbReference type="STRING" id="631454.N177_1074"/>
<dbReference type="PIRSF" id="PIRSF032064">
    <property type="entry name" value="UCP032064"/>
    <property type="match status" value="1"/>
</dbReference>
<gene>
    <name evidence="2" type="ORF">N177_1074</name>
</gene>
<accession>V4RSV4</accession>
<dbReference type="InterPro" id="IPR010593">
    <property type="entry name" value="DUF1159"/>
</dbReference>
<evidence type="ECO:0000313" key="3">
    <source>
        <dbReference type="Proteomes" id="UP000017819"/>
    </source>
</evidence>
<comment type="caution">
    <text evidence="2">The sequence shown here is derived from an EMBL/GenBank/DDBJ whole genome shotgun (WGS) entry which is preliminary data.</text>
</comment>
<dbReference type="InterPro" id="IPR007922">
    <property type="entry name" value="DciA-like"/>
</dbReference>
<proteinExistence type="predicted"/>
<protein>
    <submittedName>
        <fullName evidence="2">Zn-ribbon-containing protein</fullName>
    </submittedName>
</protein>
<name>V4RSV4_9HYPH</name>
<feature type="region of interest" description="Disordered" evidence="1">
    <location>
        <begin position="1"/>
        <end position="20"/>
    </location>
</feature>
<feature type="region of interest" description="Disordered" evidence="1">
    <location>
        <begin position="120"/>
        <end position="147"/>
    </location>
</feature>
<dbReference type="AlphaFoldDB" id="V4RSV4"/>
<dbReference type="EMBL" id="AWXZ01000016">
    <property type="protein sequence ID" value="ESR26215.1"/>
    <property type="molecule type" value="Genomic_DNA"/>
</dbReference>
<dbReference type="OrthoDB" id="7160947at2"/>
<keyword evidence="3" id="KW-1185">Reference proteome</keyword>
<evidence type="ECO:0000313" key="2">
    <source>
        <dbReference type="EMBL" id="ESR26215.1"/>
    </source>
</evidence>
<evidence type="ECO:0000256" key="1">
    <source>
        <dbReference type="SAM" id="MobiDB-lite"/>
    </source>
</evidence>
<organism evidence="2 3">
    <name type="scientific">Lutibaculum baratangense AMV1</name>
    <dbReference type="NCBI Taxonomy" id="631454"/>
    <lineage>
        <taxon>Bacteria</taxon>
        <taxon>Pseudomonadati</taxon>
        <taxon>Pseudomonadota</taxon>
        <taxon>Alphaproteobacteria</taxon>
        <taxon>Hyphomicrobiales</taxon>
        <taxon>Tepidamorphaceae</taxon>
        <taxon>Lutibaculum</taxon>
    </lineage>
</organism>
<dbReference type="Pfam" id="PF05258">
    <property type="entry name" value="DciA"/>
    <property type="match status" value="1"/>
</dbReference>
<dbReference type="RefSeq" id="WP_023431219.1">
    <property type="nucleotide sequence ID" value="NZ_AWXZ01000016.1"/>
</dbReference>
<dbReference type="Proteomes" id="UP000017819">
    <property type="component" value="Unassembled WGS sequence"/>
</dbReference>
<feature type="compositionally biased region" description="Basic and acidic residues" evidence="1">
    <location>
        <begin position="121"/>
        <end position="132"/>
    </location>
</feature>